<evidence type="ECO:0000259" key="2">
    <source>
        <dbReference type="Pfam" id="PF07635"/>
    </source>
</evidence>
<dbReference type="AlphaFoldDB" id="A0A0J8GZQ8"/>
<keyword evidence="1" id="KW-0732">Signal</keyword>
<feature type="signal peptide" evidence="1">
    <location>
        <begin position="1"/>
        <end position="23"/>
    </location>
</feature>
<keyword evidence="4" id="KW-1185">Reference proteome</keyword>
<accession>A0A0J8GZQ8</accession>
<dbReference type="RefSeq" id="WP_048690182.1">
    <property type="nucleotide sequence ID" value="NZ_KQ130484.1"/>
</dbReference>
<protein>
    <recommendedName>
        <fullName evidence="2">Cytochrome C Planctomycete-type domain-containing protein</fullName>
    </recommendedName>
</protein>
<name>A0A0J8GZQ8_9ALTE</name>
<proteinExistence type="predicted"/>
<evidence type="ECO:0000313" key="3">
    <source>
        <dbReference type="EMBL" id="KMT66228.1"/>
    </source>
</evidence>
<dbReference type="Pfam" id="PF07635">
    <property type="entry name" value="PSCyt1"/>
    <property type="match status" value="1"/>
</dbReference>
<dbReference type="OrthoDB" id="188778at2"/>
<evidence type="ECO:0000256" key="1">
    <source>
        <dbReference type="SAM" id="SignalP"/>
    </source>
</evidence>
<comment type="caution">
    <text evidence="3">The sequence shown here is derived from an EMBL/GenBank/DDBJ whole genome shotgun (WGS) entry which is preliminary data.</text>
</comment>
<dbReference type="PROSITE" id="PS51257">
    <property type="entry name" value="PROKAR_LIPOPROTEIN"/>
    <property type="match status" value="1"/>
</dbReference>
<feature type="domain" description="Cytochrome C Planctomycete-type" evidence="2">
    <location>
        <begin position="48"/>
        <end position="94"/>
    </location>
</feature>
<dbReference type="EMBL" id="LAZL01000005">
    <property type="protein sequence ID" value="KMT66228.1"/>
    <property type="molecule type" value="Genomic_DNA"/>
</dbReference>
<dbReference type="InterPro" id="IPR011429">
    <property type="entry name" value="Cyt_c_Planctomycete-type"/>
</dbReference>
<dbReference type="Proteomes" id="UP000037600">
    <property type="component" value="Unassembled WGS sequence"/>
</dbReference>
<organism evidence="3 4">
    <name type="scientific">Catenovulum maritimum</name>
    <dbReference type="NCBI Taxonomy" id="1513271"/>
    <lineage>
        <taxon>Bacteria</taxon>
        <taxon>Pseudomonadati</taxon>
        <taxon>Pseudomonadota</taxon>
        <taxon>Gammaproteobacteria</taxon>
        <taxon>Alteromonadales</taxon>
        <taxon>Alteromonadaceae</taxon>
        <taxon>Catenovulum</taxon>
    </lineage>
</organism>
<gene>
    <name evidence="3" type="ORF">XM47_04315</name>
</gene>
<reference evidence="3 4" key="1">
    <citation type="submission" date="2015-04" db="EMBL/GenBank/DDBJ databases">
        <title>Draft Genome Sequence of the Novel Agar-Digesting Marine Bacterium Q1.</title>
        <authorList>
            <person name="Li Y."/>
            <person name="Li D."/>
            <person name="Chen G."/>
            <person name="Du Z."/>
        </authorList>
    </citation>
    <scope>NUCLEOTIDE SEQUENCE [LARGE SCALE GENOMIC DNA]</scope>
    <source>
        <strain evidence="3 4">Q1</strain>
    </source>
</reference>
<feature type="chain" id="PRO_5005298696" description="Cytochrome C Planctomycete-type domain-containing protein" evidence="1">
    <location>
        <begin position="24"/>
        <end position="125"/>
    </location>
</feature>
<sequence length="125" mass="14141">MSKVSSSGLIVAILFLTGCNEQANNPLENAPPYPIQDTVLHKVVSEYCIDCHNPIDKKGKLDLQSKLDGHLNDYPFVWHEVSLALANNEMPPKDKDGVKRPDQETYQRVSAWLNERFNHKPEGKN</sequence>
<evidence type="ECO:0000313" key="4">
    <source>
        <dbReference type="Proteomes" id="UP000037600"/>
    </source>
</evidence>